<accession>A0A3D8L8A9</accession>
<proteinExistence type="predicted"/>
<dbReference type="EMBL" id="QRGR01000022">
    <property type="protein sequence ID" value="RDV13597.1"/>
    <property type="molecule type" value="Genomic_DNA"/>
</dbReference>
<dbReference type="SUPFAM" id="SSF51445">
    <property type="entry name" value="(Trans)glycosidases"/>
    <property type="match status" value="1"/>
</dbReference>
<evidence type="ECO:0000313" key="2">
    <source>
        <dbReference type="EMBL" id="RDV13597.1"/>
    </source>
</evidence>
<keyword evidence="3" id="KW-1185">Reference proteome</keyword>
<dbReference type="InterPro" id="IPR006103">
    <property type="entry name" value="Glyco_hydro_2_cat"/>
</dbReference>
<evidence type="ECO:0000313" key="3">
    <source>
        <dbReference type="Proteomes" id="UP000256708"/>
    </source>
</evidence>
<dbReference type="InterPro" id="IPR017853">
    <property type="entry name" value="GH"/>
</dbReference>
<gene>
    <name evidence="2" type="ORF">DXT99_18845</name>
</gene>
<name>A0A3D8L8A9_9BACT</name>
<dbReference type="GO" id="GO:0005975">
    <property type="term" value="P:carbohydrate metabolic process"/>
    <property type="evidence" value="ECO:0007669"/>
    <property type="project" value="InterPro"/>
</dbReference>
<dbReference type="OrthoDB" id="9801077at2"/>
<sequence length="446" mass="50974">MPILYKNASILYKCVFLFAIGWFLTSCGERTDVTEKYVRKGRKVEIVKQDDQFVLLRNGEPYFIKGAGGYTNFDKIKENGGNSVRVWHAKNAQQVLDEAHKHGLTVTLGLWMAREREGFNYYDKKLVAQQLKEFREVVHRYKDHPALLMWGVGNEVNMDATNSKVWDAVNEVAEMIHEVDPDHPTTTMLIGLRIKTINLVTKECPAIDVISFNMFANMKDVEKRIKLSNWKGPYLVSEFGARGAWETYTTLWDAPLEQTSSEKASFVRERYLQNISPDIGRCIGGYVFFWGHKQEYTPTWFSLMSKTGEETETVDVMRELWTGDTSGNKAPYVAYIQLKGSFDFQSVFLEPGQEYGASVYAFDPDGDSLRVEWEVLPETYRKLDSNSKDILPNPVPNVIGEASGKSVRVHAPKKEGPYRLYAYIYDGHNNVATANFPFYVSSNPPY</sequence>
<dbReference type="PANTHER" id="PTHR42732:SF1">
    <property type="entry name" value="BETA-MANNOSIDASE"/>
    <property type="match status" value="1"/>
</dbReference>
<dbReference type="Proteomes" id="UP000256708">
    <property type="component" value="Unassembled WGS sequence"/>
</dbReference>
<dbReference type="PROSITE" id="PS51257">
    <property type="entry name" value="PROKAR_LIPOPROTEIN"/>
    <property type="match status" value="1"/>
</dbReference>
<organism evidence="2 3">
    <name type="scientific">Pontibacter diazotrophicus</name>
    <dbReference type="NCBI Taxonomy" id="1400979"/>
    <lineage>
        <taxon>Bacteria</taxon>
        <taxon>Pseudomonadati</taxon>
        <taxon>Bacteroidota</taxon>
        <taxon>Cytophagia</taxon>
        <taxon>Cytophagales</taxon>
        <taxon>Hymenobacteraceae</taxon>
        <taxon>Pontibacter</taxon>
    </lineage>
</organism>
<dbReference type="AlphaFoldDB" id="A0A3D8L8A9"/>
<dbReference type="Gene3D" id="3.20.20.80">
    <property type="entry name" value="Glycosidases"/>
    <property type="match status" value="1"/>
</dbReference>
<dbReference type="GO" id="GO:0004553">
    <property type="term" value="F:hydrolase activity, hydrolyzing O-glycosyl compounds"/>
    <property type="evidence" value="ECO:0007669"/>
    <property type="project" value="InterPro"/>
</dbReference>
<protein>
    <recommendedName>
        <fullName evidence="1">Glycoside hydrolase family 2 catalytic domain-containing protein</fullName>
    </recommendedName>
</protein>
<dbReference type="Pfam" id="PF02836">
    <property type="entry name" value="Glyco_hydro_2_C"/>
    <property type="match status" value="1"/>
</dbReference>
<dbReference type="InterPro" id="IPR051913">
    <property type="entry name" value="GH2_Domain-Containing"/>
</dbReference>
<feature type="domain" description="Glycoside hydrolase family 2 catalytic" evidence="1">
    <location>
        <begin position="74"/>
        <end position="253"/>
    </location>
</feature>
<evidence type="ECO:0000259" key="1">
    <source>
        <dbReference type="Pfam" id="PF02836"/>
    </source>
</evidence>
<dbReference type="PANTHER" id="PTHR42732">
    <property type="entry name" value="BETA-GALACTOSIDASE"/>
    <property type="match status" value="1"/>
</dbReference>
<comment type="caution">
    <text evidence="2">The sequence shown here is derived from an EMBL/GenBank/DDBJ whole genome shotgun (WGS) entry which is preliminary data.</text>
</comment>
<reference evidence="3" key="1">
    <citation type="submission" date="2018-08" db="EMBL/GenBank/DDBJ databases">
        <authorList>
            <person name="Liu Z.-W."/>
            <person name="Du Z.-J."/>
        </authorList>
    </citation>
    <scope>NUCLEOTIDE SEQUENCE [LARGE SCALE GENOMIC DNA]</scope>
    <source>
        <strain evidence="3">H4X</strain>
    </source>
</reference>